<evidence type="ECO:0000259" key="1">
    <source>
        <dbReference type="Pfam" id="PF00582"/>
    </source>
</evidence>
<dbReference type="CDD" id="cd00293">
    <property type="entry name" value="USP-like"/>
    <property type="match status" value="1"/>
</dbReference>
<dbReference type="Proteomes" id="UP000067523">
    <property type="component" value="Chromosome"/>
</dbReference>
<dbReference type="AlphaFoldDB" id="A0A0U2VGZ8"/>
<gene>
    <name evidence="2" type="ORF">ATZ35_06975</name>
</gene>
<dbReference type="Gene3D" id="3.40.50.620">
    <property type="entry name" value="HUPs"/>
    <property type="match status" value="1"/>
</dbReference>
<proteinExistence type="predicted"/>
<organism evidence="2 3">
    <name type="scientific">Enterococcus rotai</name>
    <dbReference type="NCBI Taxonomy" id="118060"/>
    <lineage>
        <taxon>Bacteria</taxon>
        <taxon>Bacillati</taxon>
        <taxon>Bacillota</taxon>
        <taxon>Bacilli</taxon>
        <taxon>Lactobacillales</taxon>
        <taxon>Enterococcaceae</taxon>
        <taxon>Enterococcus</taxon>
    </lineage>
</organism>
<feature type="domain" description="UspA" evidence="1">
    <location>
        <begin position="1"/>
        <end position="150"/>
    </location>
</feature>
<dbReference type="STRING" id="118060.ATZ35_06975"/>
<dbReference type="RefSeq" id="WP_069640260.1">
    <property type="nucleotide sequence ID" value="NZ_CP013655.1"/>
</dbReference>
<dbReference type="Pfam" id="PF00582">
    <property type="entry name" value="Usp"/>
    <property type="match status" value="1"/>
</dbReference>
<sequence>MYKKIVTVVDVFGEPNGVLAEVITMSQRENSELHLLINKPEIEALEQLNYLPYDSGMYMPYEYDMIKENDENYQKDVDKVISKVKAEGVDKLVTTIYSGSTKSFINKYIEKNSMDLIVLGSYDELLSKRELESVAKHVIKNTTSNLLILR</sequence>
<dbReference type="InterPro" id="IPR006016">
    <property type="entry name" value="UspA"/>
</dbReference>
<evidence type="ECO:0000313" key="3">
    <source>
        <dbReference type="Proteomes" id="UP000067523"/>
    </source>
</evidence>
<dbReference type="SUPFAM" id="SSF52402">
    <property type="entry name" value="Adenine nucleotide alpha hydrolases-like"/>
    <property type="match status" value="1"/>
</dbReference>
<reference evidence="3" key="1">
    <citation type="submission" date="2015-12" db="EMBL/GenBank/DDBJ databases">
        <authorList>
            <person name="Lauer A."/>
            <person name="Humrighouse B."/>
            <person name="Loparev V."/>
            <person name="Shewmaker P.L."/>
            <person name="Whitney A.M."/>
            <person name="McLaughlin R.W."/>
        </authorList>
    </citation>
    <scope>NUCLEOTIDE SEQUENCE [LARGE SCALE GENOMIC DNA]</scope>
    <source>
        <strain evidence="3">LMG 26678</strain>
    </source>
</reference>
<protein>
    <recommendedName>
        <fullName evidence="1">UspA domain-containing protein</fullName>
    </recommendedName>
</protein>
<name>A0A0U2VGZ8_9ENTE</name>
<dbReference type="InterPro" id="IPR014729">
    <property type="entry name" value="Rossmann-like_a/b/a_fold"/>
</dbReference>
<dbReference type="KEGG" id="erx:ATZ35_06975"/>
<dbReference type="EMBL" id="CP013655">
    <property type="protein sequence ID" value="ALS36908.1"/>
    <property type="molecule type" value="Genomic_DNA"/>
</dbReference>
<accession>A0A0U2VGZ8</accession>
<evidence type="ECO:0000313" key="2">
    <source>
        <dbReference type="EMBL" id="ALS36908.1"/>
    </source>
</evidence>
<keyword evidence="3" id="KW-1185">Reference proteome</keyword>